<dbReference type="Proteomes" id="UP000287166">
    <property type="component" value="Unassembled WGS sequence"/>
</dbReference>
<dbReference type="OrthoDB" id="3348811at2759"/>
<accession>A0A401G784</accession>
<evidence type="ECO:0000313" key="3">
    <source>
        <dbReference type="Proteomes" id="UP000287166"/>
    </source>
</evidence>
<protein>
    <submittedName>
        <fullName evidence="2">Uncharacterized protein</fullName>
    </submittedName>
</protein>
<keyword evidence="3" id="KW-1185">Reference proteome</keyword>
<dbReference type="InParanoid" id="A0A401G784"/>
<feature type="signal peptide" evidence="1">
    <location>
        <begin position="1"/>
        <end position="21"/>
    </location>
</feature>
<proteinExistence type="predicted"/>
<organism evidence="2 3">
    <name type="scientific">Sparassis crispa</name>
    <dbReference type="NCBI Taxonomy" id="139825"/>
    <lineage>
        <taxon>Eukaryota</taxon>
        <taxon>Fungi</taxon>
        <taxon>Dikarya</taxon>
        <taxon>Basidiomycota</taxon>
        <taxon>Agaricomycotina</taxon>
        <taxon>Agaricomycetes</taxon>
        <taxon>Polyporales</taxon>
        <taxon>Sparassidaceae</taxon>
        <taxon>Sparassis</taxon>
    </lineage>
</organism>
<name>A0A401G784_9APHY</name>
<dbReference type="STRING" id="139825.A0A401G784"/>
<comment type="caution">
    <text evidence="2">The sequence shown here is derived from an EMBL/GenBank/DDBJ whole genome shotgun (WGS) entry which is preliminary data.</text>
</comment>
<reference evidence="2 3" key="1">
    <citation type="journal article" date="2018" name="Sci. Rep.">
        <title>Genome sequence of the cauliflower mushroom Sparassis crispa (Hanabiratake) and its association with beneficial usage.</title>
        <authorList>
            <person name="Kiyama R."/>
            <person name="Furutani Y."/>
            <person name="Kawaguchi K."/>
            <person name="Nakanishi T."/>
        </authorList>
    </citation>
    <scope>NUCLEOTIDE SEQUENCE [LARGE SCALE GENOMIC DNA]</scope>
</reference>
<evidence type="ECO:0000256" key="1">
    <source>
        <dbReference type="SAM" id="SignalP"/>
    </source>
</evidence>
<dbReference type="EMBL" id="BFAD01000001">
    <property type="protein sequence ID" value="GBE78009.1"/>
    <property type="molecule type" value="Genomic_DNA"/>
</dbReference>
<gene>
    <name evidence="2" type="ORF">SCP_0108910</name>
</gene>
<dbReference type="GeneID" id="38774926"/>
<sequence>MFALKTILLALVFSFAAHVIAYPMPMPLRRTLANRLAPMEVIPAYIKRADVNTNIIPAEVPTMAPQGVIEEYSNQKRADFHVTRDDISARIAIKHSLHERADLNVIPAEVPTMAPASVLEEYHNKRQILNTIPAEVPTMSPTGVLEEFFNGPA</sequence>
<dbReference type="AlphaFoldDB" id="A0A401G784"/>
<feature type="chain" id="PRO_5019217854" evidence="1">
    <location>
        <begin position="22"/>
        <end position="153"/>
    </location>
</feature>
<keyword evidence="1" id="KW-0732">Signal</keyword>
<dbReference type="RefSeq" id="XP_027608922.1">
    <property type="nucleotide sequence ID" value="XM_027753121.1"/>
</dbReference>
<evidence type="ECO:0000313" key="2">
    <source>
        <dbReference type="EMBL" id="GBE78009.1"/>
    </source>
</evidence>